<keyword evidence="7" id="KW-0624">Polysaccharide degradation</keyword>
<reference evidence="8 9" key="1">
    <citation type="submission" date="2014-03" db="EMBL/GenBank/DDBJ databases">
        <title>Genome sequence of Sphingobium yanoikuyae B1.</title>
        <authorList>
            <person name="Gan H.M."/>
            <person name="Gan H.Y."/>
            <person name="Savka M.A."/>
        </authorList>
    </citation>
    <scope>NUCLEOTIDE SEQUENCE [LARGE SCALE GENOMIC DNA]</scope>
    <source>
        <strain evidence="8 9">B1</strain>
    </source>
</reference>
<keyword evidence="7" id="KW-0119">Carbohydrate metabolism</keyword>
<dbReference type="EMBL" id="JGVR01000025">
    <property type="protein sequence ID" value="KEZ17004.1"/>
    <property type="molecule type" value="Genomic_DNA"/>
</dbReference>
<dbReference type="GO" id="GO:0030245">
    <property type="term" value="P:cellulose catabolic process"/>
    <property type="evidence" value="ECO:0007669"/>
    <property type="project" value="UniProtKB-KW"/>
</dbReference>
<evidence type="ECO:0000256" key="7">
    <source>
        <dbReference type="ARBA" id="ARBA00023326"/>
    </source>
</evidence>
<dbReference type="Pfam" id="PF01270">
    <property type="entry name" value="Glyco_hydro_8"/>
    <property type="match status" value="1"/>
</dbReference>
<evidence type="ECO:0000313" key="9">
    <source>
        <dbReference type="Proteomes" id="UP000028534"/>
    </source>
</evidence>
<keyword evidence="6" id="KW-0326">Glycosidase</keyword>
<dbReference type="InterPro" id="IPR008928">
    <property type="entry name" value="6-hairpin_glycosidase_sf"/>
</dbReference>
<dbReference type="PATRIC" id="fig|13690.10.peg.3874"/>
<dbReference type="GO" id="GO:0008810">
    <property type="term" value="F:cellulase activity"/>
    <property type="evidence" value="ECO:0007669"/>
    <property type="project" value="UniProtKB-EC"/>
</dbReference>
<evidence type="ECO:0000256" key="6">
    <source>
        <dbReference type="ARBA" id="ARBA00023295"/>
    </source>
</evidence>
<evidence type="ECO:0000256" key="2">
    <source>
        <dbReference type="ARBA" id="ARBA00009209"/>
    </source>
</evidence>
<evidence type="ECO:0000256" key="1">
    <source>
        <dbReference type="ARBA" id="ARBA00000966"/>
    </source>
</evidence>
<evidence type="ECO:0000256" key="5">
    <source>
        <dbReference type="ARBA" id="ARBA00023001"/>
    </source>
</evidence>
<dbReference type="eggNOG" id="COG3405">
    <property type="taxonomic scope" value="Bacteria"/>
</dbReference>
<evidence type="ECO:0000313" key="8">
    <source>
        <dbReference type="EMBL" id="KEZ17004.1"/>
    </source>
</evidence>
<sequence>MGVDRRALLVGMGLVFTAACAKARQPRGSSVSNGDWARFKAAFLDPSGRIIDNGNGGVSHSEGQGYGLGLALWNDDREAFDAILRWTDSNLVRPDMALYAWRYDPRQPNPVADTNNATDGDLFIAWALAEAAKSWGEGRYASRSAEIRAAIRQHLVLERHGRKLLLPGLQGFVTPEAVTLNPSYFVWPALDAFRRLDGEAAWGRIISDSEALMAAAQFGPLKLPTDWVDVTGHDMVVPAVGKPARFGFDAIRVPLYAQAGRRAALLKPIRDYWQGYVTRQQPIPAWVDVQSGEVAPYALSAGGMAIAGKIMGLPQPAGLSTDYYAASLQMLAGKLA</sequence>
<protein>
    <recommendedName>
        <fullName evidence="3">cellulase</fullName>
        <ecNumber evidence="3">3.2.1.4</ecNumber>
    </recommendedName>
</protein>
<dbReference type="InterPro" id="IPR012341">
    <property type="entry name" value="6hp_glycosidase-like_sf"/>
</dbReference>
<comment type="caution">
    <text evidence="8">The sequence shown here is derived from an EMBL/GenBank/DDBJ whole genome shotgun (WGS) entry which is preliminary data.</text>
</comment>
<gene>
    <name evidence="8" type="ORF">CP98_03783</name>
</gene>
<dbReference type="PROSITE" id="PS51257">
    <property type="entry name" value="PROKAR_LIPOPROTEIN"/>
    <property type="match status" value="1"/>
</dbReference>
<dbReference type="SUPFAM" id="SSF48208">
    <property type="entry name" value="Six-hairpin glycosidases"/>
    <property type="match status" value="1"/>
</dbReference>
<dbReference type="PRINTS" id="PR00735">
    <property type="entry name" value="GLHYDRLASE8"/>
</dbReference>
<dbReference type="RefSeq" id="WP_037521550.1">
    <property type="nucleotide sequence ID" value="NZ_JGVR01000025.1"/>
</dbReference>
<dbReference type="AlphaFoldDB" id="A0A084EGB2"/>
<keyword evidence="5" id="KW-0136">Cellulose degradation</keyword>
<accession>A0A084EGB2</accession>
<comment type="similarity">
    <text evidence="2">Belongs to the glycosyl hydrolase 8 (cellulase D) family.</text>
</comment>
<name>A0A084EGB2_SPHYA</name>
<dbReference type="EC" id="3.2.1.4" evidence="3"/>
<dbReference type="InterPro" id="IPR002037">
    <property type="entry name" value="Glyco_hydro_8"/>
</dbReference>
<organism evidence="8 9">
    <name type="scientific">Sphingobium yanoikuyae</name>
    <name type="common">Sphingomonas yanoikuyae</name>
    <dbReference type="NCBI Taxonomy" id="13690"/>
    <lineage>
        <taxon>Bacteria</taxon>
        <taxon>Pseudomonadati</taxon>
        <taxon>Pseudomonadota</taxon>
        <taxon>Alphaproteobacteria</taxon>
        <taxon>Sphingomonadales</taxon>
        <taxon>Sphingomonadaceae</taxon>
        <taxon>Sphingobium</taxon>
    </lineage>
</organism>
<dbReference type="Gene3D" id="1.50.10.10">
    <property type="match status" value="1"/>
</dbReference>
<keyword evidence="4" id="KW-0378">Hydrolase</keyword>
<dbReference type="Proteomes" id="UP000028534">
    <property type="component" value="Unassembled WGS sequence"/>
</dbReference>
<proteinExistence type="inferred from homology"/>
<evidence type="ECO:0000256" key="4">
    <source>
        <dbReference type="ARBA" id="ARBA00022801"/>
    </source>
</evidence>
<comment type="catalytic activity">
    <reaction evidence="1">
        <text>Endohydrolysis of (1-&gt;4)-beta-D-glucosidic linkages in cellulose, lichenin and cereal beta-D-glucans.</text>
        <dbReference type="EC" id="3.2.1.4"/>
    </reaction>
</comment>
<dbReference type="STRING" id="13690.AX777_08950"/>
<evidence type="ECO:0000256" key="3">
    <source>
        <dbReference type="ARBA" id="ARBA00012601"/>
    </source>
</evidence>